<dbReference type="SUPFAM" id="SSF52172">
    <property type="entry name" value="CheY-like"/>
    <property type="match status" value="1"/>
</dbReference>
<dbReference type="PANTHER" id="PTHR44591:SF3">
    <property type="entry name" value="RESPONSE REGULATORY DOMAIN-CONTAINING PROTEIN"/>
    <property type="match status" value="1"/>
</dbReference>
<dbReference type="GO" id="GO:0000160">
    <property type="term" value="P:phosphorelay signal transduction system"/>
    <property type="evidence" value="ECO:0007669"/>
    <property type="project" value="InterPro"/>
</dbReference>
<dbReference type="Pfam" id="PF01740">
    <property type="entry name" value="STAS"/>
    <property type="match status" value="1"/>
</dbReference>
<dbReference type="InterPro" id="IPR001789">
    <property type="entry name" value="Sig_transdc_resp-reg_receiver"/>
</dbReference>
<dbReference type="OrthoDB" id="9800029at2"/>
<dbReference type="SUPFAM" id="SSF52091">
    <property type="entry name" value="SpoIIaa-like"/>
    <property type="match status" value="1"/>
</dbReference>
<evidence type="ECO:0000256" key="1">
    <source>
        <dbReference type="ARBA" id="ARBA00022553"/>
    </source>
</evidence>
<evidence type="ECO:0000259" key="3">
    <source>
        <dbReference type="PROSITE" id="PS50110"/>
    </source>
</evidence>
<evidence type="ECO:0000259" key="4">
    <source>
        <dbReference type="PROSITE" id="PS50801"/>
    </source>
</evidence>
<dbReference type="STRING" id="206665.SAMN04488516_102305"/>
<feature type="domain" description="STAS" evidence="4">
    <location>
        <begin position="145"/>
        <end position="225"/>
    </location>
</feature>
<dbReference type="EMBL" id="FNIN01000002">
    <property type="protein sequence ID" value="SDN49594.1"/>
    <property type="molecule type" value="Genomic_DNA"/>
</dbReference>
<dbReference type="Proteomes" id="UP000199602">
    <property type="component" value="Unassembled WGS sequence"/>
</dbReference>
<dbReference type="Pfam" id="PF00072">
    <property type="entry name" value="Response_reg"/>
    <property type="match status" value="1"/>
</dbReference>
<reference evidence="5 6" key="1">
    <citation type="submission" date="2016-10" db="EMBL/GenBank/DDBJ databases">
        <authorList>
            <person name="de Groot N.N."/>
        </authorList>
    </citation>
    <scope>NUCLEOTIDE SEQUENCE [LARGE SCALE GENOMIC DNA]</scope>
    <source>
        <strain evidence="5 6">DSM 15269</strain>
    </source>
</reference>
<dbReference type="InterPro" id="IPR002645">
    <property type="entry name" value="STAS_dom"/>
</dbReference>
<protein>
    <submittedName>
        <fullName evidence="5">STAS domain-containing protein</fullName>
    </submittedName>
</protein>
<gene>
    <name evidence="5" type="ORF">SAMN04488516_102305</name>
</gene>
<organism evidence="5 6">
    <name type="scientific">Desulfonauticus submarinus</name>
    <dbReference type="NCBI Taxonomy" id="206665"/>
    <lineage>
        <taxon>Bacteria</taxon>
        <taxon>Pseudomonadati</taxon>
        <taxon>Thermodesulfobacteriota</taxon>
        <taxon>Desulfovibrionia</taxon>
        <taxon>Desulfovibrionales</taxon>
        <taxon>Desulfonauticaceae</taxon>
        <taxon>Desulfonauticus</taxon>
    </lineage>
</organism>
<dbReference type="InterPro" id="IPR036513">
    <property type="entry name" value="STAS_dom_sf"/>
</dbReference>
<dbReference type="SMART" id="SM00448">
    <property type="entry name" value="REC"/>
    <property type="match status" value="1"/>
</dbReference>
<dbReference type="RefSeq" id="WP_092063710.1">
    <property type="nucleotide sequence ID" value="NZ_FNIN01000002.1"/>
</dbReference>
<evidence type="ECO:0000256" key="2">
    <source>
        <dbReference type="PROSITE-ProRule" id="PRU00169"/>
    </source>
</evidence>
<dbReference type="PANTHER" id="PTHR44591">
    <property type="entry name" value="STRESS RESPONSE REGULATOR PROTEIN 1"/>
    <property type="match status" value="1"/>
</dbReference>
<feature type="domain" description="Response regulatory" evidence="3">
    <location>
        <begin position="7"/>
        <end position="121"/>
    </location>
</feature>
<evidence type="ECO:0000313" key="5">
    <source>
        <dbReference type="EMBL" id="SDN49594.1"/>
    </source>
</evidence>
<dbReference type="AlphaFoldDB" id="A0A1H0BVA2"/>
<dbReference type="InterPro" id="IPR011006">
    <property type="entry name" value="CheY-like_superfamily"/>
</dbReference>
<proteinExistence type="predicted"/>
<dbReference type="Gene3D" id="3.30.750.24">
    <property type="entry name" value="STAS domain"/>
    <property type="match status" value="1"/>
</dbReference>
<evidence type="ECO:0000313" key="6">
    <source>
        <dbReference type="Proteomes" id="UP000199602"/>
    </source>
</evidence>
<name>A0A1H0BVA2_9BACT</name>
<feature type="modified residue" description="4-aspartylphosphate" evidence="2">
    <location>
        <position position="56"/>
    </location>
</feature>
<keyword evidence="6" id="KW-1185">Reference proteome</keyword>
<dbReference type="PROSITE" id="PS50801">
    <property type="entry name" value="STAS"/>
    <property type="match status" value="1"/>
</dbReference>
<keyword evidence="1 2" id="KW-0597">Phosphoprotein</keyword>
<dbReference type="PROSITE" id="PS50110">
    <property type="entry name" value="RESPONSE_REGULATORY"/>
    <property type="match status" value="1"/>
</dbReference>
<accession>A0A1H0BVA2</accession>
<sequence length="225" mass="25889">MSYYREKVLIIDDETSALKLFDLYLKIYGYESLLASNGEQGLKLFKEHYPKIVFTDIKMPGIDGIMVLKEIKRIKPETEVIVVTGHGDMDLAIKALNLDATDFLNKPIGKEEIEKALHRAQERLRLTASRKDQFEYVIDEKKAKIRINGPVNGQSYPFLQNIWEEVSRCDVRDVEFIFAKSVSVNGAGISFFKDVYQQAKQKNIKIRFSNLSSHLEQIFESIGVY</sequence>
<dbReference type="Gene3D" id="3.40.50.2300">
    <property type="match status" value="1"/>
</dbReference>
<dbReference type="InterPro" id="IPR050595">
    <property type="entry name" value="Bact_response_regulator"/>
</dbReference>